<dbReference type="Proteomes" id="UP001156368">
    <property type="component" value="Segment"/>
</dbReference>
<accession>A0AAX3D167</accession>
<dbReference type="EMBL" id="OP380269">
    <property type="protein sequence ID" value="UYD21577.1"/>
    <property type="molecule type" value="Genomic_DNA"/>
</dbReference>
<protein>
    <submittedName>
        <fullName evidence="1">Uncharacterized protein</fullName>
    </submittedName>
</protein>
<name>A0AAX3D167_9CAUD</name>
<dbReference type="KEGG" id="vg:79586765"/>
<evidence type="ECO:0000313" key="2">
    <source>
        <dbReference type="Proteomes" id="UP001156368"/>
    </source>
</evidence>
<proteinExistence type="predicted"/>
<organism evidence="1 2">
    <name type="scientific">Pseudomonas phage phiH1</name>
    <dbReference type="NCBI Taxonomy" id="2982871"/>
    <lineage>
        <taxon>Viruses</taxon>
        <taxon>Duplodnaviria</taxon>
        <taxon>Heunggongvirae</taxon>
        <taxon>Uroviricota</taxon>
        <taxon>Caudoviricetes</taxon>
        <taxon>Mesyanzhinovviridae</taxon>
        <taxon>Bradleyvirinae</taxon>
        <taxon>Pamexvirus</taxon>
        <taxon>Pamexvirus phiH1</taxon>
    </lineage>
</organism>
<dbReference type="GeneID" id="79586765"/>
<sequence>MMRALLEVVAVAVAINALGLGLTWVAFCTWWCP</sequence>
<evidence type="ECO:0000313" key="1">
    <source>
        <dbReference type="EMBL" id="UYD21577.1"/>
    </source>
</evidence>
<dbReference type="RefSeq" id="YP_010739377.1">
    <property type="nucleotide sequence ID" value="NC_073039.1"/>
</dbReference>
<reference evidence="1 2" key="1">
    <citation type="submission" date="2022-09" db="EMBL/GenBank/DDBJ databases">
        <authorList>
            <person name="Huang Z.W."/>
            <person name="Li Y.Y."/>
            <person name="Yang H.J."/>
        </authorList>
    </citation>
    <scope>NUCLEOTIDE SEQUENCE [LARGE SCALE GENOMIC DNA]</scope>
</reference>
<keyword evidence="2" id="KW-1185">Reference proteome</keyword>